<gene>
    <name evidence="2" type="ORF">JZ751_023355</name>
</gene>
<reference evidence="2" key="1">
    <citation type="thesis" date="2021" institute="BYU ScholarsArchive" country="Provo, UT, USA">
        <title>Applications of and Algorithms for Genome Assembly and Genomic Analyses with an Emphasis on Marine Teleosts.</title>
        <authorList>
            <person name="Pickett B.D."/>
        </authorList>
    </citation>
    <scope>NUCLEOTIDE SEQUENCE</scope>
    <source>
        <strain evidence="2">HI-2016</strain>
    </source>
</reference>
<evidence type="ECO:0000313" key="3">
    <source>
        <dbReference type="Proteomes" id="UP000824540"/>
    </source>
</evidence>
<dbReference type="Proteomes" id="UP000824540">
    <property type="component" value="Unassembled WGS sequence"/>
</dbReference>
<keyword evidence="3" id="KW-1185">Reference proteome</keyword>
<dbReference type="EMBL" id="JAFBMS010000051">
    <property type="protein sequence ID" value="KAG9339709.1"/>
    <property type="molecule type" value="Genomic_DNA"/>
</dbReference>
<organism evidence="2 3">
    <name type="scientific">Albula glossodonta</name>
    <name type="common">roundjaw bonefish</name>
    <dbReference type="NCBI Taxonomy" id="121402"/>
    <lineage>
        <taxon>Eukaryota</taxon>
        <taxon>Metazoa</taxon>
        <taxon>Chordata</taxon>
        <taxon>Craniata</taxon>
        <taxon>Vertebrata</taxon>
        <taxon>Euteleostomi</taxon>
        <taxon>Actinopterygii</taxon>
        <taxon>Neopterygii</taxon>
        <taxon>Teleostei</taxon>
        <taxon>Albuliformes</taxon>
        <taxon>Albulidae</taxon>
        <taxon>Albula</taxon>
    </lineage>
</organism>
<protein>
    <submittedName>
        <fullName evidence="2">Uncharacterized protein</fullName>
    </submittedName>
</protein>
<feature type="compositionally biased region" description="Polar residues" evidence="1">
    <location>
        <begin position="112"/>
        <end position="121"/>
    </location>
</feature>
<accession>A0A8T2NHH6</accession>
<comment type="caution">
    <text evidence="2">The sequence shown here is derived from an EMBL/GenBank/DDBJ whole genome shotgun (WGS) entry which is preliminary data.</text>
</comment>
<dbReference type="AlphaFoldDB" id="A0A8T2NHH6"/>
<feature type="region of interest" description="Disordered" evidence="1">
    <location>
        <begin position="110"/>
        <end position="133"/>
    </location>
</feature>
<evidence type="ECO:0000256" key="1">
    <source>
        <dbReference type="SAM" id="MobiDB-lite"/>
    </source>
</evidence>
<proteinExistence type="predicted"/>
<name>A0A8T2NHH6_9TELE</name>
<sequence length="133" mass="14997">MEFLEVLTEGLNRVLLVRGGGLWTRPLSQKCICQSSRTLLPTVLPFPPHAGDCQLPAGDRMVFWRPPSLLPYPYLHQPPLSPSPTPQVILICHPIWCLRPPEMIGKRLRYSPSDSPETCQRQPDMEGKGYVVP</sequence>
<evidence type="ECO:0000313" key="2">
    <source>
        <dbReference type="EMBL" id="KAG9339709.1"/>
    </source>
</evidence>